<sequence length="116" mass="12987">MIPKLKSLMSPDLDAESIPPAPDDCRVLIEAEIGPPDSEGADVFSFEVCTPKAFERNSGATWLKGTLLVGSFEWKAVEQALQQYLMQCGGESWDVVARKLCRQLNWEFEDYQESIS</sequence>
<dbReference type="EMBL" id="PTIT01000011">
    <property type="protein sequence ID" value="PPK51489.1"/>
    <property type="molecule type" value="Genomic_DNA"/>
</dbReference>
<reference evidence="2 5" key="1">
    <citation type="submission" date="2018-02" db="EMBL/GenBank/DDBJ databases">
        <title>Deep subsurface shale carbon reservoir microbial communities from Ohio and West Virginia, USA.</title>
        <authorList>
            <person name="Wrighton K."/>
        </authorList>
    </citation>
    <scope>NUCLEOTIDE SEQUENCE [LARGE SCALE GENOMIC DNA]</scope>
    <source>
        <strain evidence="2 5">UTICA-S1B6</strain>
    </source>
</reference>
<comment type="caution">
    <text evidence="3">The sequence shown here is derived from an EMBL/GenBank/DDBJ whole genome shotgun (WGS) entry which is preliminary data.</text>
</comment>
<dbReference type="RefSeq" id="WP_104416107.1">
    <property type="nucleotide sequence ID" value="NZ_PTIT01000011.1"/>
</dbReference>
<keyword evidence="5" id="KW-1185">Reference proteome</keyword>
<name>A0A2S6G692_9GAMM</name>
<dbReference type="Proteomes" id="UP000239446">
    <property type="component" value="Unassembled WGS sequence"/>
</dbReference>
<reference evidence="3 4" key="2">
    <citation type="submission" date="2018-02" db="EMBL/GenBank/DDBJ databases">
        <title>Subsurface microbial communities from deep shales in Ohio and West Virginia, USA.</title>
        <authorList>
            <person name="Wrighton K."/>
        </authorList>
    </citation>
    <scope>NUCLEOTIDE SEQUENCE [LARGE SCALE GENOMIC DNA]</scope>
    <source>
        <strain evidence="3 4">UTICA-S1B9</strain>
    </source>
</reference>
<evidence type="ECO:0000313" key="3">
    <source>
        <dbReference type="EMBL" id="PPK54649.1"/>
    </source>
</evidence>
<dbReference type="InterPro" id="IPR028964">
    <property type="entry name" value="Imm8"/>
</dbReference>
<evidence type="ECO:0000256" key="1">
    <source>
        <dbReference type="SAM" id="MobiDB-lite"/>
    </source>
</evidence>
<protein>
    <submittedName>
        <fullName evidence="3">Immunity protein 8 of polymorphic toxin system</fullName>
    </submittedName>
</protein>
<evidence type="ECO:0000313" key="2">
    <source>
        <dbReference type="EMBL" id="PPK51489.1"/>
    </source>
</evidence>
<proteinExistence type="predicted"/>
<organism evidence="3 4">
    <name type="scientific">Marinobacter persicus</name>
    <dbReference type="NCBI Taxonomy" id="930118"/>
    <lineage>
        <taxon>Bacteria</taxon>
        <taxon>Pseudomonadati</taxon>
        <taxon>Pseudomonadota</taxon>
        <taxon>Gammaproteobacteria</taxon>
        <taxon>Pseudomonadales</taxon>
        <taxon>Marinobacteraceae</taxon>
        <taxon>Marinobacter</taxon>
    </lineage>
</organism>
<dbReference type="AlphaFoldDB" id="A0A2S6G692"/>
<accession>A0A2S6G692</accession>
<dbReference type="Pfam" id="PF15586">
    <property type="entry name" value="Imm8"/>
    <property type="match status" value="1"/>
</dbReference>
<feature type="region of interest" description="Disordered" evidence="1">
    <location>
        <begin position="1"/>
        <end position="21"/>
    </location>
</feature>
<dbReference type="OrthoDB" id="5521406at2"/>
<gene>
    <name evidence="3" type="ORF">B0H24_10112</name>
    <name evidence="2" type="ORF">BY455_1112</name>
</gene>
<dbReference type="EMBL" id="PTIU01000011">
    <property type="protein sequence ID" value="PPK54649.1"/>
    <property type="molecule type" value="Genomic_DNA"/>
</dbReference>
<evidence type="ECO:0000313" key="5">
    <source>
        <dbReference type="Proteomes" id="UP000239648"/>
    </source>
</evidence>
<dbReference type="Proteomes" id="UP000239648">
    <property type="component" value="Unassembled WGS sequence"/>
</dbReference>
<evidence type="ECO:0000313" key="4">
    <source>
        <dbReference type="Proteomes" id="UP000239446"/>
    </source>
</evidence>